<comment type="subunit">
    <text evidence="15">Heterotrimer of RecB, RecC and RecD. All subunits contribute to DNA-binding. Interacts with RecA.</text>
</comment>
<comment type="miscellaneous">
    <text evidence="15">In the RecBCD complex, RecB has a slow 3'-5' helicase, an exonuclease activity and loads RecA onto ssDNA, RecD has a fast 5'-3' helicase activity, while RecC stimulates the ATPase and processivity of the RecB helicase and contributes to recognition of the Chi site.</text>
</comment>
<evidence type="ECO:0000256" key="7">
    <source>
        <dbReference type="ARBA" id="ARBA00022839"/>
    </source>
</evidence>
<evidence type="ECO:0000256" key="12">
    <source>
        <dbReference type="ARBA" id="ARBA00023235"/>
    </source>
</evidence>
<keyword evidence="11 15" id="KW-0234">DNA repair</keyword>
<evidence type="ECO:0000256" key="3">
    <source>
        <dbReference type="ARBA" id="ARBA00022741"/>
    </source>
</evidence>
<evidence type="ECO:0000256" key="10">
    <source>
        <dbReference type="ARBA" id="ARBA00023125"/>
    </source>
</evidence>
<dbReference type="CDD" id="cd22352">
    <property type="entry name" value="RecB_C-like"/>
    <property type="match status" value="1"/>
</dbReference>
<comment type="catalytic activity">
    <reaction evidence="15">
        <text>Exonucleolytic cleavage (in the presence of ATP) in either 5'- to 3'- or 3'- to 5'-direction to yield 5'-phosphooligonucleotides.</text>
        <dbReference type="EC" id="3.1.11.5"/>
    </reaction>
</comment>
<dbReference type="GO" id="GO:0009338">
    <property type="term" value="C:exodeoxyribonuclease V complex"/>
    <property type="evidence" value="ECO:0007669"/>
    <property type="project" value="TreeGrafter"/>
</dbReference>
<keyword evidence="6 15" id="KW-0347">Helicase</keyword>
<dbReference type="PROSITE" id="PS51198">
    <property type="entry name" value="UVRD_HELICASE_ATP_BIND"/>
    <property type="match status" value="1"/>
</dbReference>
<dbReference type="EC" id="5.6.2.4" evidence="15"/>
<dbReference type="GO" id="GO:0005524">
    <property type="term" value="F:ATP binding"/>
    <property type="evidence" value="ECO:0007669"/>
    <property type="project" value="UniProtKB-UniRule"/>
</dbReference>
<feature type="domain" description="UvrD-like helicase ATP-binding" evidence="17">
    <location>
        <begin position="1"/>
        <end position="331"/>
    </location>
</feature>
<dbReference type="Pfam" id="PF13361">
    <property type="entry name" value="UvrD_C"/>
    <property type="match status" value="1"/>
</dbReference>
<evidence type="ECO:0000256" key="2">
    <source>
        <dbReference type="ARBA" id="ARBA00022723"/>
    </source>
</evidence>
<feature type="binding site" evidence="15">
    <location>
        <position position="985"/>
    </location>
    <ligand>
        <name>Mg(2+)</name>
        <dbReference type="ChEBI" id="CHEBI:18420"/>
    </ligand>
</feature>
<dbReference type="PANTHER" id="PTHR11070:SF23">
    <property type="entry name" value="RECBCD ENZYME SUBUNIT RECB"/>
    <property type="match status" value="1"/>
</dbReference>
<dbReference type="GO" id="GO:0003677">
    <property type="term" value="F:DNA binding"/>
    <property type="evidence" value="ECO:0007669"/>
    <property type="project" value="UniProtKB-UniRule"/>
</dbReference>
<dbReference type="GO" id="GO:0008854">
    <property type="term" value="F:exodeoxyribonuclease V activity"/>
    <property type="evidence" value="ECO:0007669"/>
    <property type="project" value="UniProtKB-EC"/>
</dbReference>
<evidence type="ECO:0000256" key="9">
    <source>
        <dbReference type="ARBA" id="ARBA00022842"/>
    </source>
</evidence>
<dbReference type="InterPro" id="IPR014017">
    <property type="entry name" value="DNA_helicase_UvrD-like_C"/>
</dbReference>
<evidence type="ECO:0000256" key="11">
    <source>
        <dbReference type="ARBA" id="ARBA00023204"/>
    </source>
</evidence>
<dbReference type="GO" id="GO:0000287">
    <property type="term" value="F:magnesium ion binding"/>
    <property type="evidence" value="ECO:0007669"/>
    <property type="project" value="UniProtKB-UniRule"/>
</dbReference>
<feature type="binding site" evidence="15">
    <location>
        <position position="999"/>
    </location>
    <ligand>
        <name>Mg(2+)</name>
        <dbReference type="ChEBI" id="CHEBI:18420"/>
    </ligand>
</feature>
<comment type="domain">
    <text evidence="15">The N-terminal DNA-binding domain is a ssDNA-dependent ATPase and has ATP-dependent 3'-5' helicase function. This domain interacts with RecC.</text>
</comment>
<dbReference type="InterPro" id="IPR027417">
    <property type="entry name" value="P-loop_NTPase"/>
</dbReference>
<dbReference type="AlphaFoldDB" id="A0A6J4REV7"/>
<dbReference type="InterPro" id="IPR014016">
    <property type="entry name" value="UvrD-like_ATP-bd"/>
</dbReference>
<comment type="function">
    <text evidence="15">A helicase/nuclease that prepares dsDNA breaks (DSB) for recombinational DNA repair. Binds to DSBs and unwinds DNA via a highly rapid and processive ATP-dependent bidirectional helicase activity. Unwinds dsDNA until it encounters a Chi (crossover hotspot instigator) sequence from the 3' direction. Cuts ssDNA a few nucleotides 3' to the Chi site. The properties and activities of the enzyme are changed at Chi. The Chi-altered holoenzyme produces a long 3'-ssDNA overhang and facilitates RecA-binding to the ssDNA for homologous DNA recombination and repair. Holoenzyme degrades any linearized DNA that is unable to undergo homologous recombination. In the holoenzyme this subunit contributes ATPase, 3'-5' helicase, exonuclease activity and loads RecA onto ssDNA.</text>
</comment>
<evidence type="ECO:0000256" key="8">
    <source>
        <dbReference type="ARBA" id="ARBA00022840"/>
    </source>
</evidence>
<dbReference type="Pfam" id="PF12705">
    <property type="entry name" value="PDDEXK_1"/>
    <property type="match status" value="1"/>
</dbReference>
<comment type="domain">
    <text evidence="15">The C-terminal domain has nuclease activity and interacts with RecD. It interacts with RecA, facilitating its loading onto ssDNA.</text>
</comment>
<evidence type="ECO:0000259" key="18">
    <source>
        <dbReference type="PROSITE" id="PS51217"/>
    </source>
</evidence>
<evidence type="ECO:0000256" key="13">
    <source>
        <dbReference type="ARBA" id="ARBA00034617"/>
    </source>
</evidence>
<keyword evidence="7 15" id="KW-0269">Exonuclease</keyword>
<dbReference type="Pfam" id="PF00580">
    <property type="entry name" value="UvrD-helicase"/>
    <property type="match status" value="1"/>
</dbReference>
<accession>A0A6J4REV7</accession>
<dbReference type="GO" id="GO:0005829">
    <property type="term" value="C:cytosol"/>
    <property type="evidence" value="ECO:0007669"/>
    <property type="project" value="TreeGrafter"/>
</dbReference>
<keyword evidence="4 15" id="KW-0227">DNA damage</keyword>
<comment type="catalytic activity">
    <reaction evidence="13 15">
        <text>Couples ATP hydrolysis with the unwinding of duplex DNA by translocating in the 3'-5' direction.</text>
        <dbReference type="EC" id="5.6.2.4"/>
    </reaction>
</comment>
<comment type="similarity">
    <text evidence="15">Belongs to the helicase family. UvrD subfamily.</text>
</comment>
<reference evidence="19" key="1">
    <citation type="submission" date="2020-02" db="EMBL/GenBank/DDBJ databases">
        <authorList>
            <person name="Meier V. D."/>
        </authorList>
    </citation>
    <scope>NUCLEOTIDE SEQUENCE</scope>
    <source>
        <strain evidence="19">AVDCRST_MAG30</strain>
    </source>
</reference>
<dbReference type="InterPro" id="IPR000212">
    <property type="entry name" value="DNA_helicase_UvrD/REP"/>
</dbReference>
<dbReference type="EMBL" id="CADCVS010000036">
    <property type="protein sequence ID" value="CAA9472036.1"/>
    <property type="molecule type" value="Genomic_DNA"/>
</dbReference>
<sequence>MSEATEFDVCGPLPTGVTVLEASAGTGKTFTIAALAARYVADGVPLDELLMVTFTRMATGELRERVRERLVSAEQGLSRALAGAVPEDDDVVRLLATGSAEEVELRRERLARALAGFDSATIATTHGFCQEVLGGLGVVGDVEPDTTFLEDISDLRQEVVDDLYVRRWHRHGQPQFGMGQAMEIARAAIDNPDAPIEPAAAPADTVEAMRVRLASAARDELDARKRRMAVMTYDDLLTRLQETLSGPDGGAAAAMLRARYSVVLVDEFQDTDPVQWEIMRTAFGGGDVTLVLIGDPKQAIYAFRGADVYAYIEAARTAGDRATLRTNWRSDQGLLDAYDALFGEAKLGHEGIVYRQVRSAPGGRAAPLEGVADPAPLRVRVVPRDAAGVTPKGYARLESAREHVARDVAADIVGLLDSSAPLSPGDVAVLVRTNKNAARVRDALEAVDVPAVINGAGSVFGTEPAREWLRLLEAIERPAYPPRARSAALTLFLGWTTEEVAGADDDAWEAVHRRLHHWARVLRAKGVASLIEAITLEEGLPGRVLSLADGERRLTDLRHVAELLHAAATAEQMGATALTAWLRERVLEAAQDNSDEERSRRLESDAQAVQVLTVHRSKGLEFPVVYYPDLWEPSPAPRRDRPAPVVFHDDDGRRTIDVGLDGPQWGDHVARHTDEQRGEDLRLAYVALTRAKHQAVVWWAGSWDSRDAALTRLLFSRDEAGNVASAGSAVPTDDAAFARFEELRAAAPGCVSVAWSRVEEVGAWAGSALGGAALSASSFDRELDWWWRRTSYSDLTAGTWEARVASEPEEPVVEDEAAAPTLFAVAEPGDELRAIPSLLDGMPVGTEVGTLVHRVFETVDFAADDLGGEIALHVEAAQARRRVELGDVSAVVAGLQAAIETPLGPAMGGARLRDVARADRLDELVFELPLVGGDHPAGPALTLRAIGDVLRGSLPAGDPLSGYADRLLDPGLRESVRGYLTGSIDLVVRLGDGRFAIADYKTNWLAPRGETLTAWHHRPAALTVEMHHGHYGLQALLYVVALHRYLRWRLPGYSADRHLAGVLYLFVRGMSGPDTPVVDGMPCGVFTWQPPAALVEALSDVLDRGEATA</sequence>
<organism evidence="19">
    <name type="scientific">uncultured Solirubrobacteraceae bacterium</name>
    <dbReference type="NCBI Taxonomy" id="1162706"/>
    <lineage>
        <taxon>Bacteria</taxon>
        <taxon>Bacillati</taxon>
        <taxon>Actinomycetota</taxon>
        <taxon>Thermoleophilia</taxon>
        <taxon>Solirubrobacterales</taxon>
        <taxon>Solirubrobacteraceae</taxon>
        <taxon>environmental samples</taxon>
    </lineage>
</organism>
<feature type="region of interest" description="Nuclease activity, interacts with RecD and RecA" evidence="15">
    <location>
        <begin position="786"/>
        <end position="1109"/>
    </location>
</feature>
<dbReference type="InterPro" id="IPR011604">
    <property type="entry name" value="PDDEXK-like_dom_sf"/>
</dbReference>
<feature type="domain" description="UvrD-like helicase C-terminal" evidence="18">
    <location>
        <begin position="360"/>
        <end position="619"/>
    </location>
</feature>
<comment type="cofactor">
    <cofactor evidence="15">
        <name>Mg(2+)</name>
        <dbReference type="ChEBI" id="CHEBI:18420"/>
    </cofactor>
    <text evidence="15">Binds 1 Mg(2+) ion per subunit.</text>
</comment>
<dbReference type="SUPFAM" id="SSF52980">
    <property type="entry name" value="Restriction endonuclease-like"/>
    <property type="match status" value="1"/>
</dbReference>
<evidence type="ECO:0000259" key="17">
    <source>
        <dbReference type="PROSITE" id="PS51198"/>
    </source>
</evidence>
<dbReference type="SUPFAM" id="SSF52540">
    <property type="entry name" value="P-loop containing nucleoside triphosphate hydrolases"/>
    <property type="match status" value="1"/>
</dbReference>
<evidence type="ECO:0000256" key="16">
    <source>
        <dbReference type="PROSITE-ProRule" id="PRU00560"/>
    </source>
</evidence>
<dbReference type="Gene3D" id="1.10.486.10">
    <property type="entry name" value="PCRA, domain 4"/>
    <property type="match status" value="1"/>
</dbReference>
<keyword evidence="8 15" id="KW-0067">ATP-binding</keyword>
<evidence type="ECO:0000256" key="6">
    <source>
        <dbReference type="ARBA" id="ARBA00022806"/>
    </source>
</evidence>
<protein>
    <recommendedName>
        <fullName evidence="15">RecBCD enzyme subunit RecB</fullName>
        <ecNumber evidence="15">3.1.11.5</ecNumber>
        <ecNumber evidence="15">5.6.2.4</ecNumber>
    </recommendedName>
    <alternativeName>
        <fullName evidence="15">DNA 3'-5' helicase subunit RecB</fullName>
    </alternativeName>
    <alternativeName>
        <fullName evidence="15">Exonuclease V subunit RecB</fullName>
        <shortName evidence="15">ExoV subunit RecB</shortName>
    </alternativeName>
    <alternativeName>
        <fullName evidence="15">Helicase/nuclease RecBCD subunit RecB</fullName>
    </alternativeName>
</protein>
<feature type="active site" description="For nuclease activity" evidence="15">
    <location>
        <position position="999"/>
    </location>
</feature>
<proteinExistence type="inferred from homology"/>
<name>A0A6J4REV7_9ACTN</name>
<dbReference type="Gene3D" id="3.90.320.10">
    <property type="match status" value="1"/>
</dbReference>
<feature type="binding site" evidence="16">
    <location>
        <begin position="22"/>
        <end position="29"/>
    </location>
    <ligand>
        <name>ATP</name>
        <dbReference type="ChEBI" id="CHEBI:30616"/>
    </ligand>
</feature>
<keyword evidence="12 15" id="KW-0413">Isomerase</keyword>
<feature type="region of interest" description="DNA-binding and helicase activity, interacts with RecC" evidence="15">
    <location>
        <begin position="1"/>
        <end position="728"/>
    </location>
</feature>
<evidence type="ECO:0000256" key="14">
    <source>
        <dbReference type="ARBA" id="ARBA00048988"/>
    </source>
</evidence>
<keyword evidence="9 15" id="KW-0460">Magnesium</keyword>
<comment type="catalytic activity">
    <reaction evidence="14 15">
        <text>ATP + H2O = ADP + phosphate + H(+)</text>
        <dbReference type="Rhea" id="RHEA:13065"/>
        <dbReference type="ChEBI" id="CHEBI:15377"/>
        <dbReference type="ChEBI" id="CHEBI:15378"/>
        <dbReference type="ChEBI" id="CHEBI:30616"/>
        <dbReference type="ChEBI" id="CHEBI:43474"/>
        <dbReference type="ChEBI" id="CHEBI:456216"/>
        <dbReference type="EC" id="5.6.2.4"/>
    </reaction>
</comment>
<evidence type="ECO:0000256" key="5">
    <source>
        <dbReference type="ARBA" id="ARBA00022801"/>
    </source>
</evidence>
<gene>
    <name evidence="15" type="primary">recB</name>
    <name evidence="19" type="ORF">AVDCRST_MAG30-182</name>
</gene>
<dbReference type="PROSITE" id="PS51217">
    <property type="entry name" value="UVRD_HELICASE_CTER"/>
    <property type="match status" value="1"/>
</dbReference>
<dbReference type="GO" id="GO:0043138">
    <property type="term" value="F:3'-5' DNA helicase activity"/>
    <property type="evidence" value="ECO:0007669"/>
    <property type="project" value="UniProtKB-UniRule"/>
</dbReference>
<dbReference type="InterPro" id="IPR004586">
    <property type="entry name" value="RecB"/>
</dbReference>
<keyword evidence="3 15" id="KW-0547">Nucleotide-binding</keyword>
<keyword evidence="10 15" id="KW-0238">DNA-binding</keyword>
<dbReference type="Gene3D" id="3.40.50.300">
    <property type="entry name" value="P-loop containing nucleotide triphosphate hydrolases"/>
    <property type="match status" value="2"/>
</dbReference>
<keyword evidence="2 15" id="KW-0479">Metal-binding</keyword>
<dbReference type="HAMAP" id="MF_01485">
    <property type="entry name" value="RecB"/>
    <property type="match status" value="1"/>
</dbReference>
<evidence type="ECO:0000256" key="4">
    <source>
        <dbReference type="ARBA" id="ARBA00022763"/>
    </source>
</evidence>
<evidence type="ECO:0000256" key="15">
    <source>
        <dbReference type="HAMAP-Rule" id="MF_01485"/>
    </source>
</evidence>
<evidence type="ECO:0000256" key="1">
    <source>
        <dbReference type="ARBA" id="ARBA00022722"/>
    </source>
</evidence>
<dbReference type="PANTHER" id="PTHR11070">
    <property type="entry name" value="UVRD / RECB / PCRA DNA HELICASE FAMILY MEMBER"/>
    <property type="match status" value="1"/>
</dbReference>
<dbReference type="InterPro" id="IPR038726">
    <property type="entry name" value="PDDEXK_AddAB-type"/>
</dbReference>
<evidence type="ECO:0000313" key="19">
    <source>
        <dbReference type="EMBL" id="CAA9472036.1"/>
    </source>
</evidence>
<dbReference type="EC" id="3.1.11.5" evidence="15"/>
<dbReference type="GO" id="GO:0000724">
    <property type="term" value="P:double-strand break repair via homologous recombination"/>
    <property type="evidence" value="ECO:0007669"/>
    <property type="project" value="UniProtKB-UniRule"/>
</dbReference>
<keyword evidence="1 15" id="KW-0540">Nuclease</keyword>
<feature type="binding site" evidence="15">
    <location>
        <position position="853"/>
    </location>
    <ligand>
        <name>Mg(2+)</name>
        <dbReference type="ChEBI" id="CHEBI:18420"/>
    </ligand>
</feature>
<dbReference type="InterPro" id="IPR011335">
    <property type="entry name" value="Restrct_endonuc-II-like"/>
</dbReference>
<keyword evidence="5 15" id="KW-0378">Hydrolase</keyword>